<organism evidence="1 2">
    <name type="scientific">Pyrrhoderma noxium</name>
    <dbReference type="NCBI Taxonomy" id="2282107"/>
    <lineage>
        <taxon>Eukaryota</taxon>
        <taxon>Fungi</taxon>
        <taxon>Dikarya</taxon>
        <taxon>Basidiomycota</taxon>
        <taxon>Agaricomycotina</taxon>
        <taxon>Agaricomycetes</taxon>
        <taxon>Hymenochaetales</taxon>
        <taxon>Hymenochaetaceae</taxon>
        <taxon>Pyrrhoderma</taxon>
    </lineage>
</organism>
<evidence type="ECO:0000313" key="1">
    <source>
        <dbReference type="EMBL" id="PAV19529.1"/>
    </source>
</evidence>
<dbReference type="Gene3D" id="3.80.10.10">
    <property type="entry name" value="Ribonuclease Inhibitor"/>
    <property type="match status" value="1"/>
</dbReference>
<gene>
    <name evidence="1" type="ORF">PNOK_0446300</name>
</gene>
<dbReference type="Proteomes" id="UP000217199">
    <property type="component" value="Unassembled WGS sequence"/>
</dbReference>
<accession>A0A286UJ55</accession>
<proteinExistence type="predicted"/>
<evidence type="ECO:0000313" key="2">
    <source>
        <dbReference type="Proteomes" id="UP000217199"/>
    </source>
</evidence>
<dbReference type="SUPFAM" id="SSF81383">
    <property type="entry name" value="F-box domain"/>
    <property type="match status" value="1"/>
</dbReference>
<dbReference type="Gene3D" id="1.20.1280.50">
    <property type="match status" value="1"/>
</dbReference>
<keyword evidence="2" id="KW-1185">Reference proteome</keyword>
<dbReference type="STRING" id="2282107.A0A286UJ55"/>
<dbReference type="PANTHER" id="PTHR38926">
    <property type="entry name" value="F-BOX DOMAIN CONTAINING PROTEIN, EXPRESSED"/>
    <property type="match status" value="1"/>
</dbReference>
<dbReference type="InterPro" id="IPR032675">
    <property type="entry name" value="LRR_dom_sf"/>
</dbReference>
<dbReference type="InParanoid" id="A0A286UJ55"/>
<comment type="caution">
    <text evidence="1">The sequence shown here is derived from an EMBL/GenBank/DDBJ whole genome shotgun (WGS) entry which is preliminary data.</text>
</comment>
<name>A0A286UJ55_9AGAM</name>
<dbReference type="AlphaFoldDB" id="A0A286UJ55"/>
<reference evidence="1 2" key="1">
    <citation type="journal article" date="2017" name="Mol. Ecol.">
        <title>Comparative and population genomic landscape of Phellinus noxius: A hypervariable fungus causing root rot in trees.</title>
        <authorList>
            <person name="Chung C.L."/>
            <person name="Lee T.J."/>
            <person name="Akiba M."/>
            <person name="Lee H.H."/>
            <person name="Kuo T.H."/>
            <person name="Liu D."/>
            <person name="Ke H.M."/>
            <person name="Yokoi T."/>
            <person name="Roa M.B."/>
            <person name="Lu M.J."/>
            <person name="Chang Y.Y."/>
            <person name="Ann P.J."/>
            <person name="Tsai J.N."/>
            <person name="Chen C.Y."/>
            <person name="Tzean S.S."/>
            <person name="Ota Y."/>
            <person name="Hattori T."/>
            <person name="Sahashi N."/>
            <person name="Liou R.F."/>
            <person name="Kikuchi T."/>
            <person name="Tsai I.J."/>
        </authorList>
    </citation>
    <scope>NUCLEOTIDE SEQUENCE [LARGE SCALE GENOMIC DNA]</scope>
    <source>
        <strain evidence="1 2">FFPRI411160</strain>
    </source>
</reference>
<protein>
    <submittedName>
        <fullName evidence="1">Uncharacterized protein</fullName>
    </submittedName>
</protein>
<sequence>MDQQTTSPENGRLHRGLPVEILAEIFEYCLPSSQERQNAPLHTLPPLTLSWVCKLWRELCLSLPKLWTTVTLGHRATNPADDISIFKLWLSRSKHLPISINLHYEVNDSAKPMHFDPEKNGVYTKGMKKLIKQALTSVHRWRKFEIHTLDISVLKQIFVSLVIGAPQLEELGLSTRYLGFFGDVHIVDFALCPALRTVRMLTPMICPATPANTMENMTTLELRFCTSIEDCLQWVDICPALEQLSIRLFCSQTDLIGHEIGWRWSDPSQSKTRYLPKLQRLEMHGFSRDSDLGPLIDVLDVPALKSLHINMYDMVDTPTRWTHVIQLVRRSKPDIEQLSLLGTPMLGEDFDECLKLLPNINSLAIGCPDVLGTDDLLKAMVPELNEGNQGPGINPGSEKGNRQTEMVLCPSLRVLDLSQSSWSLSLLVSAVLSRAKLLDDAMDGFSIKRLKELKVHEKAVAHVLANKDITRCIEESGLHISAVEPYTLLKAYGAPQQVFV</sequence>
<dbReference type="SUPFAM" id="SSF52058">
    <property type="entry name" value="L domain-like"/>
    <property type="match status" value="1"/>
</dbReference>
<dbReference type="EMBL" id="NBII01000004">
    <property type="protein sequence ID" value="PAV19529.1"/>
    <property type="molecule type" value="Genomic_DNA"/>
</dbReference>
<dbReference type="InterPro" id="IPR036047">
    <property type="entry name" value="F-box-like_dom_sf"/>
</dbReference>
<dbReference type="OrthoDB" id="2884925at2759"/>
<dbReference type="PANTHER" id="PTHR38926:SF5">
    <property type="entry name" value="F-BOX AND LEUCINE-RICH REPEAT PROTEIN 6"/>
    <property type="match status" value="1"/>
</dbReference>